<accession>A0A9N9CXD9</accession>
<sequence length="252" mass="28605">MSCMAPHELKLIERSKLTSAGASGNNDPARSAQARKTMTRLTRVIRQLNPWVTTDGQQIYPVKVNFYKPFRLTNNNLLTIPGAKWVLLEQMNSTLELTDWLTTHIYPGSYDRNPGPIPTMNKATKAPQCNHIIAVTPKGSRDYSKHTGEGNDTERNIFPSRLSKIECKGLSTLLKGKLAEADDDEGMIRRQKVSPASIRKQIRRKNVQHMPIKRVTDPTARNRVYNEIMPHLPGITKEICARQGRYTLYLVR</sequence>
<evidence type="ECO:0000256" key="1">
    <source>
        <dbReference type="SAM" id="MobiDB-lite"/>
    </source>
</evidence>
<evidence type="ECO:0000313" key="2">
    <source>
        <dbReference type="EMBL" id="CAG8615894.1"/>
    </source>
</evidence>
<comment type="caution">
    <text evidence="2">The sequence shown here is derived from an EMBL/GenBank/DDBJ whole genome shotgun (WGS) entry which is preliminary data.</text>
</comment>
<proteinExistence type="predicted"/>
<gene>
    <name evidence="2" type="ORF">AGERDE_LOCUS9828</name>
</gene>
<evidence type="ECO:0000313" key="3">
    <source>
        <dbReference type="Proteomes" id="UP000789831"/>
    </source>
</evidence>
<dbReference type="Proteomes" id="UP000789831">
    <property type="component" value="Unassembled WGS sequence"/>
</dbReference>
<organism evidence="2 3">
    <name type="scientific">Ambispora gerdemannii</name>
    <dbReference type="NCBI Taxonomy" id="144530"/>
    <lineage>
        <taxon>Eukaryota</taxon>
        <taxon>Fungi</taxon>
        <taxon>Fungi incertae sedis</taxon>
        <taxon>Mucoromycota</taxon>
        <taxon>Glomeromycotina</taxon>
        <taxon>Glomeromycetes</taxon>
        <taxon>Archaeosporales</taxon>
        <taxon>Ambisporaceae</taxon>
        <taxon>Ambispora</taxon>
    </lineage>
</organism>
<name>A0A9N9CXD9_9GLOM</name>
<protein>
    <submittedName>
        <fullName evidence="2">3589_t:CDS:1</fullName>
    </submittedName>
</protein>
<reference evidence="2" key="1">
    <citation type="submission" date="2021-06" db="EMBL/GenBank/DDBJ databases">
        <authorList>
            <person name="Kallberg Y."/>
            <person name="Tangrot J."/>
            <person name="Rosling A."/>
        </authorList>
    </citation>
    <scope>NUCLEOTIDE SEQUENCE</scope>
    <source>
        <strain evidence="2">MT106</strain>
    </source>
</reference>
<keyword evidence="3" id="KW-1185">Reference proteome</keyword>
<feature type="compositionally biased region" description="Polar residues" evidence="1">
    <location>
        <begin position="17"/>
        <end position="35"/>
    </location>
</feature>
<feature type="region of interest" description="Disordered" evidence="1">
    <location>
        <begin position="16"/>
        <end position="35"/>
    </location>
</feature>
<dbReference type="AlphaFoldDB" id="A0A9N9CXD9"/>
<dbReference type="EMBL" id="CAJVPL010002633">
    <property type="protein sequence ID" value="CAG8615894.1"/>
    <property type="molecule type" value="Genomic_DNA"/>
</dbReference>